<dbReference type="InterPro" id="IPR017942">
    <property type="entry name" value="Lipid-bd_serum_glycop_N"/>
</dbReference>
<evidence type="ECO:0000256" key="3">
    <source>
        <dbReference type="SAM" id="MobiDB-lite"/>
    </source>
</evidence>
<dbReference type="Pfam" id="PF01273">
    <property type="entry name" value="LBP_BPI_CETP"/>
    <property type="match status" value="1"/>
</dbReference>
<feature type="compositionally biased region" description="Pro residues" evidence="3">
    <location>
        <begin position="69"/>
        <end position="88"/>
    </location>
</feature>
<evidence type="ECO:0000259" key="6">
    <source>
        <dbReference type="SMART" id="SM00329"/>
    </source>
</evidence>
<feature type="compositionally biased region" description="Low complexity" evidence="3">
    <location>
        <begin position="140"/>
        <end position="152"/>
    </location>
</feature>
<name>A0AAD4NF59_9BILA</name>
<dbReference type="Pfam" id="PF02886">
    <property type="entry name" value="LBP_BPI_CETP_C"/>
    <property type="match status" value="2"/>
</dbReference>
<dbReference type="GO" id="GO:0008289">
    <property type="term" value="F:lipid binding"/>
    <property type="evidence" value="ECO:0007669"/>
    <property type="project" value="InterPro"/>
</dbReference>
<keyword evidence="8" id="KW-1185">Reference proteome</keyword>
<organism evidence="7 8">
    <name type="scientific">Ditylenchus destructor</name>
    <dbReference type="NCBI Taxonomy" id="166010"/>
    <lineage>
        <taxon>Eukaryota</taxon>
        <taxon>Metazoa</taxon>
        <taxon>Ecdysozoa</taxon>
        <taxon>Nematoda</taxon>
        <taxon>Chromadorea</taxon>
        <taxon>Rhabditida</taxon>
        <taxon>Tylenchina</taxon>
        <taxon>Tylenchomorpha</taxon>
        <taxon>Sphaerularioidea</taxon>
        <taxon>Anguinidae</taxon>
        <taxon>Anguininae</taxon>
        <taxon>Ditylenchus</taxon>
    </lineage>
</organism>
<feature type="region of interest" description="Disordered" evidence="3">
    <location>
        <begin position="466"/>
        <end position="508"/>
    </location>
</feature>
<gene>
    <name evidence="7" type="ORF">DdX_02830</name>
</gene>
<comment type="similarity">
    <text evidence="1">Belongs to the BPI/LBP/Plunc superfamily. BPI/LBP family.</text>
</comment>
<feature type="region of interest" description="Disordered" evidence="3">
    <location>
        <begin position="56"/>
        <end position="159"/>
    </location>
</feature>
<dbReference type="PANTHER" id="PTHR10504:SF144">
    <property type="entry name" value="BPI1 DOMAIN-CONTAINING PROTEIN"/>
    <property type="match status" value="1"/>
</dbReference>
<feature type="chain" id="PRO_5041901971" description="Lipid-binding serum glycoprotein C-terminal domain-containing protein" evidence="4">
    <location>
        <begin position="20"/>
        <end position="941"/>
    </location>
</feature>
<keyword evidence="2" id="KW-1015">Disulfide bond</keyword>
<feature type="domain" description="Lipid-binding serum glycoprotein C-terminal" evidence="6">
    <location>
        <begin position="588"/>
        <end position="842"/>
    </location>
</feature>
<evidence type="ECO:0008006" key="9">
    <source>
        <dbReference type="Google" id="ProtNLM"/>
    </source>
</evidence>
<protein>
    <recommendedName>
        <fullName evidence="9">Lipid-binding serum glycoprotein C-terminal domain-containing protein</fullName>
    </recommendedName>
</protein>
<sequence>MFRPIGLFILISLSSTVIGLEVNAPVRRSIASAPSTYNTQKVPQYLTLNPVNVPSPAYQPQQQNIQPQWPAPSVPSAPIAAPAPPPPAAFSAPQPAPTYQSQQQNVQPQWSAQAPAIPFVAQTPGTNGHAGASLPVNIAPSPTSQFPSPTSTAQNGAVSGVSESATAGVQGNSAAVLSSATGDFNPELMGGTPGNPGIIARINRKAFDFAGKLIGPVLNKQVRGAQIPNIQQCLPQVGGCIHISNVQITNYRCPRRITARPAPPNQIILVVQDLDVSASANLNGRVDIMVPVALFGTVRLQTQRVSIRVNLAIENQAAGGANVRVVDCRATIGQATVFIDNGGLLGDIANGQLQRKFNSVVKKLLPTQLCSRLPGIINEQVNSQLGGAPQRMSLMQLLGAILSSSGGIETLLGGGDEESTSGCNAESTTAAPVQRRKALAGVALVSQKAVKRNNTLRAMPTIKRTRKTTPQTNAPLRRMARQDVSTGTAETGTGNSVATDATPTDAAANSSNPCVGCPGVSSCSDNSALLTIAQQLDISKLSEVFLNVRMLRTQATSNDFTLEATGEFTSDANPTNPFYPFPMQFPPASGNKMIEAVISDWTVNTLIYQLHKVGFLTLKVGPDTPKIGALLKTTCGAEEEDGLEDHGVETEDLAAATTAAPTDTTTEAVGRKIRKIRKTLNAVQPARSRRQDESGGGLADLGICLGDILPAIREKYPNKNLNVQVTPTRAPSIIFKDGGIATLDAVANADFMLESGEKVGTIQVIATIDMTITYNGKFEAEVAISKLELHEVGNSLGLPQDALDNLANLGKDMFSKQSPDNPLFSLKNTLLNLLNKSVGNGKKLEIPAGIVPVSLPPVTLVDPDVRKLAAVMEKLFTYTLIHVLILIHIHPLAGELYFDGMGNIGPSMSIVWPGESPRGASANFPSSYYSGGNGLNLFGKR</sequence>
<evidence type="ECO:0000313" key="7">
    <source>
        <dbReference type="EMBL" id="KAI1726134.1"/>
    </source>
</evidence>
<dbReference type="Gene3D" id="3.15.10.10">
    <property type="entry name" value="Bactericidal permeability-increasing protein, domain 1"/>
    <property type="match status" value="1"/>
</dbReference>
<evidence type="ECO:0000259" key="5">
    <source>
        <dbReference type="SMART" id="SM00328"/>
    </source>
</evidence>
<dbReference type="SUPFAM" id="SSF55394">
    <property type="entry name" value="Bactericidal permeability-increasing protein, BPI"/>
    <property type="match status" value="2"/>
</dbReference>
<evidence type="ECO:0000256" key="4">
    <source>
        <dbReference type="SAM" id="SignalP"/>
    </source>
</evidence>
<keyword evidence="4" id="KW-0732">Signal</keyword>
<comment type="caution">
    <text evidence="7">The sequence shown here is derived from an EMBL/GenBank/DDBJ whole genome shotgun (WGS) entry which is preliminary data.</text>
</comment>
<dbReference type="Gene3D" id="3.15.20.10">
    <property type="entry name" value="Bactericidal permeability-increasing protein, domain 2"/>
    <property type="match status" value="1"/>
</dbReference>
<dbReference type="EMBL" id="JAKKPZ010000002">
    <property type="protein sequence ID" value="KAI1726134.1"/>
    <property type="molecule type" value="Genomic_DNA"/>
</dbReference>
<dbReference type="SMART" id="SM00328">
    <property type="entry name" value="BPI1"/>
    <property type="match status" value="1"/>
</dbReference>
<evidence type="ECO:0000256" key="2">
    <source>
        <dbReference type="ARBA" id="ARBA00023157"/>
    </source>
</evidence>
<feature type="compositionally biased region" description="Low complexity" evidence="3">
    <location>
        <begin position="498"/>
        <end position="508"/>
    </location>
</feature>
<proteinExistence type="inferred from homology"/>
<feature type="compositionally biased region" description="Low complexity" evidence="3">
    <location>
        <begin position="100"/>
        <end position="114"/>
    </location>
</feature>
<dbReference type="AlphaFoldDB" id="A0AAD4NF59"/>
<feature type="compositionally biased region" description="Low complexity" evidence="3">
    <location>
        <begin position="56"/>
        <end position="68"/>
    </location>
</feature>
<dbReference type="Proteomes" id="UP001201812">
    <property type="component" value="Unassembled WGS sequence"/>
</dbReference>
<dbReference type="PANTHER" id="PTHR10504">
    <property type="entry name" value="BACTERICIDAL PERMEABILITY-INCREASING BPI PROTEIN-RELATED"/>
    <property type="match status" value="1"/>
</dbReference>
<evidence type="ECO:0000313" key="8">
    <source>
        <dbReference type="Proteomes" id="UP001201812"/>
    </source>
</evidence>
<reference evidence="7" key="1">
    <citation type="submission" date="2022-01" db="EMBL/GenBank/DDBJ databases">
        <title>Genome Sequence Resource for Two Populations of Ditylenchus destructor, the Migratory Endoparasitic Phytonematode.</title>
        <authorList>
            <person name="Zhang H."/>
            <person name="Lin R."/>
            <person name="Xie B."/>
        </authorList>
    </citation>
    <scope>NUCLEOTIDE SEQUENCE</scope>
    <source>
        <strain evidence="7">BazhouSP</strain>
    </source>
</reference>
<dbReference type="InterPro" id="IPR001124">
    <property type="entry name" value="Lipid-bd_serum_glycop_C"/>
</dbReference>
<feature type="compositionally biased region" description="Polar residues" evidence="3">
    <location>
        <begin position="483"/>
        <end position="497"/>
    </location>
</feature>
<dbReference type="InterPro" id="IPR017943">
    <property type="entry name" value="Bactericidal_perm-incr_a/b_dom"/>
</dbReference>
<accession>A0AAD4NF59</accession>
<dbReference type="SMART" id="SM00329">
    <property type="entry name" value="BPI2"/>
    <property type="match status" value="1"/>
</dbReference>
<feature type="domain" description="Lipid-binding serum glycoprotein N-terminal" evidence="5">
    <location>
        <begin position="201"/>
        <end position="438"/>
    </location>
</feature>
<dbReference type="InterPro" id="IPR032942">
    <property type="entry name" value="BPI/LBP/Plunc"/>
</dbReference>
<feature type="signal peptide" evidence="4">
    <location>
        <begin position="1"/>
        <end position="19"/>
    </location>
</feature>
<dbReference type="GO" id="GO:0005615">
    <property type="term" value="C:extracellular space"/>
    <property type="evidence" value="ECO:0007669"/>
    <property type="project" value="TreeGrafter"/>
</dbReference>
<evidence type="ECO:0000256" key="1">
    <source>
        <dbReference type="ARBA" id="ARBA00007292"/>
    </source>
</evidence>